<dbReference type="Proteomes" id="UP000178606">
    <property type="component" value="Unassembled WGS sequence"/>
</dbReference>
<protein>
    <recommendedName>
        <fullName evidence="6">Cytochrome c domain-containing protein</fullName>
    </recommendedName>
</protein>
<gene>
    <name evidence="7" type="ORF">A3F84_29585</name>
</gene>
<dbReference type="GO" id="GO:0004130">
    <property type="term" value="F:cytochrome-c peroxidase activity"/>
    <property type="evidence" value="ECO:0007669"/>
    <property type="project" value="TreeGrafter"/>
</dbReference>
<feature type="signal peptide" evidence="5">
    <location>
        <begin position="1"/>
        <end position="19"/>
    </location>
</feature>
<evidence type="ECO:0000313" key="8">
    <source>
        <dbReference type="Proteomes" id="UP000178606"/>
    </source>
</evidence>
<dbReference type="AlphaFoldDB" id="A0A1F6C2V5"/>
<keyword evidence="3 4" id="KW-0408">Iron</keyword>
<sequence>MQKSLSIKFLFLCAGVVSALWGCDAVLTKAPLGPDTLESPFSGLTNTLNTTFVRGDENFDHVFTVREGLGPIFNQPACASCHPGDGRGKPDAGLLVRFSRGSDLIPLLGGPQLQDRAIPGVMPETLPPGVNTSPRLPPPVFGVGLIEAIPEETILKLADPDDIDGDGISGRPNMVEPAEFVPPTEVGSGPGPRLGRFSRKAQVASLLQQISEAYHQDMGITSDFLPVENPHPQAGGAVAPGDQVPDPEIPARVVLETVAYVRLLAPPRRGEITEEVRKGEALFASLGCAKCHVPSLRTGPNPVPQLNSAEARLYSDLLLHDMGPALADNRPDGQANGLEWRTTPLWGLRLVAENLGGTPFYLHDGRTSDLSEAIRLHGGEAEKARNAFVGLSDADRRAVIAFLNSL</sequence>
<keyword evidence="5" id="KW-0732">Signal</keyword>
<keyword evidence="2 4" id="KW-0479">Metal-binding</keyword>
<dbReference type="Pfam" id="PF06537">
    <property type="entry name" value="DHOR"/>
    <property type="match status" value="1"/>
</dbReference>
<keyword evidence="1 4" id="KW-0349">Heme</keyword>
<dbReference type="InterPro" id="IPR036909">
    <property type="entry name" value="Cyt_c-like_dom_sf"/>
</dbReference>
<name>A0A1F6C2V5_HANXR</name>
<organism evidence="7 8">
    <name type="scientific">Handelsmanbacteria sp. (strain RIFCSPLOWO2_12_FULL_64_10)</name>
    <dbReference type="NCBI Taxonomy" id="1817868"/>
    <lineage>
        <taxon>Bacteria</taxon>
        <taxon>Candidatus Handelsmaniibacteriota</taxon>
    </lineage>
</organism>
<evidence type="ECO:0000256" key="4">
    <source>
        <dbReference type="PROSITE-ProRule" id="PRU00433"/>
    </source>
</evidence>
<dbReference type="GO" id="GO:0020037">
    <property type="term" value="F:heme binding"/>
    <property type="evidence" value="ECO:0007669"/>
    <property type="project" value="InterPro"/>
</dbReference>
<dbReference type="PANTHER" id="PTHR30600">
    <property type="entry name" value="CYTOCHROME C PEROXIDASE-RELATED"/>
    <property type="match status" value="1"/>
</dbReference>
<comment type="caution">
    <text evidence="7">The sequence shown here is derived from an EMBL/GenBank/DDBJ whole genome shotgun (WGS) entry which is preliminary data.</text>
</comment>
<feature type="chain" id="PRO_5009523232" description="Cytochrome c domain-containing protein" evidence="5">
    <location>
        <begin position="20"/>
        <end position="406"/>
    </location>
</feature>
<evidence type="ECO:0000313" key="7">
    <source>
        <dbReference type="EMBL" id="OGG43514.1"/>
    </source>
</evidence>
<evidence type="ECO:0000256" key="3">
    <source>
        <dbReference type="ARBA" id="ARBA00023004"/>
    </source>
</evidence>
<evidence type="ECO:0000256" key="2">
    <source>
        <dbReference type="ARBA" id="ARBA00022723"/>
    </source>
</evidence>
<evidence type="ECO:0000256" key="5">
    <source>
        <dbReference type="SAM" id="SignalP"/>
    </source>
</evidence>
<dbReference type="GO" id="GO:0046872">
    <property type="term" value="F:metal ion binding"/>
    <property type="evidence" value="ECO:0007669"/>
    <property type="project" value="UniProtKB-KW"/>
</dbReference>
<accession>A0A1F6C2V5</accession>
<reference evidence="7 8" key="1">
    <citation type="journal article" date="2016" name="Nat. Commun.">
        <title>Thousands of microbial genomes shed light on interconnected biogeochemical processes in an aquifer system.</title>
        <authorList>
            <person name="Anantharaman K."/>
            <person name="Brown C.T."/>
            <person name="Hug L.A."/>
            <person name="Sharon I."/>
            <person name="Castelle C.J."/>
            <person name="Probst A.J."/>
            <person name="Thomas B.C."/>
            <person name="Singh A."/>
            <person name="Wilkins M.J."/>
            <person name="Karaoz U."/>
            <person name="Brodie E.L."/>
            <person name="Williams K.H."/>
            <person name="Hubbard S.S."/>
            <person name="Banfield J.F."/>
        </authorList>
    </citation>
    <scope>NUCLEOTIDE SEQUENCE [LARGE SCALE GENOMIC DNA]</scope>
    <source>
        <strain evidence="8">RIFCSPLOWO2_12_FULL_64_10</strain>
    </source>
</reference>
<dbReference type="PANTHER" id="PTHR30600:SF4">
    <property type="entry name" value="CYTOCHROME C DOMAIN-CONTAINING PROTEIN"/>
    <property type="match status" value="1"/>
</dbReference>
<dbReference type="InterPro" id="IPR051395">
    <property type="entry name" value="Cytochrome_c_Peroxidase/MauG"/>
</dbReference>
<evidence type="ECO:0000259" key="6">
    <source>
        <dbReference type="PROSITE" id="PS51007"/>
    </source>
</evidence>
<dbReference type="InterPro" id="IPR009056">
    <property type="entry name" value="Cyt_c-like_dom"/>
</dbReference>
<dbReference type="InterPro" id="IPR010538">
    <property type="entry name" value="DHOR"/>
</dbReference>
<dbReference type="GO" id="GO:0009055">
    <property type="term" value="F:electron transfer activity"/>
    <property type="evidence" value="ECO:0007669"/>
    <property type="project" value="InterPro"/>
</dbReference>
<dbReference type="PROSITE" id="PS51007">
    <property type="entry name" value="CYTC"/>
    <property type="match status" value="1"/>
</dbReference>
<evidence type="ECO:0000256" key="1">
    <source>
        <dbReference type="ARBA" id="ARBA00022617"/>
    </source>
</evidence>
<feature type="domain" description="Cytochrome c" evidence="6">
    <location>
        <begin position="274"/>
        <end position="406"/>
    </location>
</feature>
<proteinExistence type="predicted"/>
<dbReference type="EMBL" id="MFKF01000433">
    <property type="protein sequence ID" value="OGG43514.1"/>
    <property type="molecule type" value="Genomic_DNA"/>
</dbReference>
<dbReference type="Gene3D" id="1.10.760.10">
    <property type="entry name" value="Cytochrome c-like domain"/>
    <property type="match status" value="1"/>
</dbReference>
<dbReference type="SUPFAM" id="SSF46626">
    <property type="entry name" value="Cytochrome c"/>
    <property type="match status" value="1"/>
</dbReference>